<dbReference type="EMBL" id="CP119875">
    <property type="protein sequence ID" value="WMY16636.1"/>
    <property type="molecule type" value="Genomic_DNA"/>
</dbReference>
<keyword evidence="1" id="KW-0472">Membrane</keyword>
<evidence type="ECO:0000313" key="2">
    <source>
        <dbReference type="EMBL" id="QPR80158.1"/>
    </source>
</evidence>
<sequence>MRQLRQLVYKDLFFFRGIWFVYFIIPFIFFLFEPGEGMLFPMSCLFITLSLVIILIIIDERNTSDIMINSLPLSRKDIIIARYISCAIFIVGSMLSTMLIVFLIRGIAFIGDIGTYHPNLYIEISWYEVINGAVYAIFFVVIFFPSYYVTRSKIARSIVSGASMVVGGIAWIFIGDGLDETTPSFIEWIMNPVHIGVFIIGGIILTSVYIVSMFLTIKIYETRDL</sequence>
<dbReference type="InterPro" id="IPR025699">
    <property type="entry name" value="ABC2_memb-like"/>
</dbReference>
<protein>
    <submittedName>
        <fullName evidence="3">ABC-2 transporter permease</fullName>
    </submittedName>
</protein>
<dbReference type="Pfam" id="PF13346">
    <property type="entry name" value="ABC2_membrane_5"/>
    <property type="match status" value="1"/>
</dbReference>
<evidence type="ECO:0000256" key="1">
    <source>
        <dbReference type="SAM" id="Phobius"/>
    </source>
</evidence>
<name>A0ABD7ZU25_9BACI</name>
<organism evidence="3 5">
    <name type="scientific">Bacillus tropicus</name>
    <dbReference type="NCBI Taxonomy" id="2026188"/>
    <lineage>
        <taxon>Bacteria</taxon>
        <taxon>Bacillati</taxon>
        <taxon>Bacillota</taxon>
        <taxon>Bacilli</taxon>
        <taxon>Bacillales</taxon>
        <taxon>Bacillaceae</taxon>
        <taxon>Bacillus</taxon>
        <taxon>Bacillus cereus group</taxon>
    </lineage>
</organism>
<dbReference type="Proteomes" id="UP000594791">
    <property type="component" value="Chromosome"/>
</dbReference>
<accession>A0ABD7ZU25</accession>
<dbReference type="PANTHER" id="PTHR41309">
    <property type="entry name" value="MEMBRANE PROTEIN-RELATED"/>
    <property type="match status" value="1"/>
</dbReference>
<dbReference type="RefSeq" id="WP_001978944.1">
    <property type="nucleotide sequence ID" value="NZ_CP020937.1"/>
</dbReference>
<dbReference type="AlphaFoldDB" id="A0ABD7ZU25"/>
<feature type="transmembrane region" description="Helical" evidence="1">
    <location>
        <begin position="79"/>
        <end position="104"/>
    </location>
</feature>
<reference evidence="3 5" key="2">
    <citation type="submission" date="2023-03" db="EMBL/GenBank/DDBJ databases">
        <title>Plant growth-promoting bacteria for biocontrol of bacterial wilt in tomato.</title>
        <authorList>
            <person name="Song J."/>
            <person name="Jin Y.J."/>
        </authorList>
    </citation>
    <scope>NUCLEOTIDE SEQUENCE [LARGE SCALE GENOMIC DNA]</scope>
    <source>
        <strain evidence="3 5">T36S-23</strain>
    </source>
</reference>
<dbReference type="PANTHER" id="PTHR41309:SF2">
    <property type="entry name" value="MEMBRANE PROTEIN"/>
    <property type="match status" value="1"/>
</dbReference>
<feature type="transmembrane region" description="Helical" evidence="1">
    <location>
        <begin position="12"/>
        <end position="32"/>
    </location>
</feature>
<evidence type="ECO:0000313" key="5">
    <source>
        <dbReference type="Proteomes" id="UP001260090"/>
    </source>
</evidence>
<feature type="transmembrane region" description="Helical" evidence="1">
    <location>
        <begin position="154"/>
        <end position="174"/>
    </location>
</feature>
<dbReference type="Proteomes" id="UP001260090">
    <property type="component" value="Chromosome"/>
</dbReference>
<evidence type="ECO:0000313" key="3">
    <source>
        <dbReference type="EMBL" id="WMY16636.1"/>
    </source>
</evidence>
<feature type="transmembrane region" description="Helical" evidence="1">
    <location>
        <begin position="38"/>
        <end position="58"/>
    </location>
</feature>
<feature type="transmembrane region" description="Helical" evidence="1">
    <location>
        <begin position="124"/>
        <end position="147"/>
    </location>
</feature>
<feature type="transmembrane region" description="Helical" evidence="1">
    <location>
        <begin position="194"/>
        <end position="217"/>
    </location>
</feature>
<keyword evidence="1" id="KW-0812">Transmembrane</keyword>
<keyword evidence="4" id="KW-1185">Reference proteome</keyword>
<gene>
    <name evidence="2" type="ORF">I6G77_13480</name>
    <name evidence="3" type="ORF">P3F89_06240</name>
</gene>
<proteinExistence type="predicted"/>
<reference evidence="2 4" key="1">
    <citation type="submission" date="2020-12" db="EMBL/GenBank/DDBJ databases">
        <title>FDA dAtabase for Regulatory Grade micrObial Sequences (FDA-ARGOS): Supporting development and validation of Infectious Disease Dx tests.</title>
        <authorList>
            <person name="Nelson B."/>
            <person name="Plummer A."/>
            <person name="Tallon L."/>
            <person name="Sadzewicz L."/>
            <person name="Zhao X."/>
            <person name="Boylan J."/>
            <person name="Ott S."/>
            <person name="Bowen H."/>
            <person name="Vavikolanu K."/>
            <person name="Mehta A."/>
            <person name="Aluvathingal J."/>
            <person name="Nadendla S."/>
            <person name="Myers T."/>
            <person name="Yan Y."/>
            <person name="Sichtig H."/>
        </authorList>
    </citation>
    <scope>NUCLEOTIDE SEQUENCE [LARGE SCALE GENOMIC DNA]</scope>
    <source>
        <strain evidence="2 4">FDAARGOS_920</strain>
    </source>
</reference>
<dbReference type="GeneID" id="93006880"/>
<keyword evidence="1" id="KW-1133">Transmembrane helix</keyword>
<evidence type="ECO:0000313" key="4">
    <source>
        <dbReference type="Proteomes" id="UP000594791"/>
    </source>
</evidence>
<dbReference type="EMBL" id="CP065739">
    <property type="protein sequence ID" value="QPR80158.1"/>
    <property type="molecule type" value="Genomic_DNA"/>
</dbReference>